<dbReference type="InterPro" id="IPR007197">
    <property type="entry name" value="rSAM"/>
</dbReference>
<evidence type="ECO:0000256" key="2">
    <source>
        <dbReference type="ARBA" id="ARBA00022485"/>
    </source>
</evidence>
<dbReference type="Pfam" id="PF04055">
    <property type="entry name" value="Radical_SAM"/>
    <property type="match status" value="1"/>
</dbReference>
<accession>A0A382ZM08</accession>
<keyword evidence="2" id="KW-0004">4Fe-4S</keyword>
<feature type="non-terminal residue" evidence="9">
    <location>
        <position position="161"/>
    </location>
</feature>
<sequence length="161" mass="18201">MDILKDSFGRVHDYLRISLTEKCNLRCTYCMPADGVPLTPKDQLMTATEIDEIATTFVGLGVKKIRLTGGEPLVRKDFKDILYSLKKTGADISITTNGLLIDRYIDDFEKVGMSSVNVSLDSLDEKKFFQITRMDKFQKVMSNIELLLDRGFHVKLNVVAT</sequence>
<protein>
    <recommendedName>
        <fullName evidence="8">Radical SAM core domain-containing protein</fullName>
    </recommendedName>
</protein>
<dbReference type="InterPro" id="IPR050105">
    <property type="entry name" value="MoCo_biosynth_MoaA/MoaC"/>
</dbReference>
<dbReference type="PROSITE" id="PS01305">
    <property type="entry name" value="MOAA_NIFB_PQQE"/>
    <property type="match status" value="1"/>
</dbReference>
<dbReference type="GO" id="GO:0061798">
    <property type="term" value="F:GTP 3',8'-cyclase activity"/>
    <property type="evidence" value="ECO:0007669"/>
    <property type="project" value="TreeGrafter"/>
</dbReference>
<gene>
    <name evidence="9" type="ORF">METZ01_LOCUS449123</name>
</gene>
<dbReference type="SFLD" id="SFLDS00029">
    <property type="entry name" value="Radical_SAM"/>
    <property type="match status" value="1"/>
</dbReference>
<dbReference type="EMBL" id="UINC01184853">
    <property type="protein sequence ID" value="SVD96269.1"/>
    <property type="molecule type" value="Genomic_DNA"/>
</dbReference>
<dbReference type="InterPro" id="IPR013785">
    <property type="entry name" value="Aldolase_TIM"/>
</dbReference>
<dbReference type="GO" id="GO:0061799">
    <property type="term" value="F:cyclic pyranopterin monophosphate synthase activity"/>
    <property type="evidence" value="ECO:0007669"/>
    <property type="project" value="TreeGrafter"/>
</dbReference>
<dbReference type="GO" id="GO:0046872">
    <property type="term" value="F:metal ion binding"/>
    <property type="evidence" value="ECO:0007669"/>
    <property type="project" value="UniProtKB-KW"/>
</dbReference>
<dbReference type="GO" id="GO:0051539">
    <property type="term" value="F:4 iron, 4 sulfur cluster binding"/>
    <property type="evidence" value="ECO:0007669"/>
    <property type="project" value="UniProtKB-KW"/>
</dbReference>
<evidence type="ECO:0000256" key="5">
    <source>
        <dbReference type="ARBA" id="ARBA00023004"/>
    </source>
</evidence>
<keyword evidence="6" id="KW-0411">Iron-sulfur</keyword>
<evidence type="ECO:0000256" key="1">
    <source>
        <dbReference type="ARBA" id="ARBA00001966"/>
    </source>
</evidence>
<dbReference type="InterPro" id="IPR058240">
    <property type="entry name" value="rSAM_sf"/>
</dbReference>
<dbReference type="GO" id="GO:0006777">
    <property type="term" value="P:Mo-molybdopterin cofactor biosynthetic process"/>
    <property type="evidence" value="ECO:0007669"/>
    <property type="project" value="UniProtKB-KW"/>
</dbReference>
<proteinExistence type="predicted"/>
<reference evidence="9" key="1">
    <citation type="submission" date="2018-05" db="EMBL/GenBank/DDBJ databases">
        <authorList>
            <person name="Lanie J.A."/>
            <person name="Ng W.-L."/>
            <person name="Kazmierczak K.M."/>
            <person name="Andrzejewski T.M."/>
            <person name="Davidsen T.M."/>
            <person name="Wayne K.J."/>
            <person name="Tettelin H."/>
            <person name="Glass J.I."/>
            <person name="Rusch D."/>
            <person name="Podicherti R."/>
            <person name="Tsui H.-C.T."/>
            <person name="Winkler M.E."/>
        </authorList>
    </citation>
    <scope>NUCLEOTIDE SEQUENCE</scope>
</reference>
<dbReference type="SFLD" id="SFLDG01067">
    <property type="entry name" value="SPASM/twitch_domain_containing"/>
    <property type="match status" value="1"/>
</dbReference>
<dbReference type="PROSITE" id="PS51918">
    <property type="entry name" value="RADICAL_SAM"/>
    <property type="match status" value="1"/>
</dbReference>
<evidence type="ECO:0000313" key="9">
    <source>
        <dbReference type="EMBL" id="SVD96269.1"/>
    </source>
</evidence>
<keyword evidence="3" id="KW-0949">S-adenosyl-L-methionine</keyword>
<feature type="domain" description="Radical SAM core" evidence="8">
    <location>
        <begin position="7"/>
        <end position="161"/>
    </location>
</feature>
<dbReference type="PANTHER" id="PTHR22960:SF0">
    <property type="entry name" value="MOLYBDENUM COFACTOR BIOSYNTHESIS PROTEIN 1"/>
    <property type="match status" value="1"/>
</dbReference>
<dbReference type="SUPFAM" id="SSF102114">
    <property type="entry name" value="Radical SAM enzymes"/>
    <property type="match status" value="1"/>
</dbReference>
<keyword evidence="7" id="KW-0501">Molybdenum cofactor biosynthesis</keyword>
<dbReference type="SFLD" id="SFLDG01386">
    <property type="entry name" value="main_SPASM_domain-containing"/>
    <property type="match status" value="1"/>
</dbReference>
<dbReference type="CDD" id="cd01335">
    <property type="entry name" value="Radical_SAM"/>
    <property type="match status" value="1"/>
</dbReference>
<evidence type="ECO:0000256" key="4">
    <source>
        <dbReference type="ARBA" id="ARBA00022723"/>
    </source>
</evidence>
<name>A0A382ZM08_9ZZZZ</name>
<evidence type="ECO:0000256" key="7">
    <source>
        <dbReference type="ARBA" id="ARBA00023150"/>
    </source>
</evidence>
<evidence type="ECO:0000256" key="3">
    <source>
        <dbReference type="ARBA" id="ARBA00022691"/>
    </source>
</evidence>
<keyword evidence="5" id="KW-0408">Iron</keyword>
<dbReference type="PANTHER" id="PTHR22960">
    <property type="entry name" value="MOLYBDOPTERIN COFACTOR SYNTHESIS PROTEIN A"/>
    <property type="match status" value="1"/>
</dbReference>
<evidence type="ECO:0000259" key="8">
    <source>
        <dbReference type="PROSITE" id="PS51918"/>
    </source>
</evidence>
<dbReference type="Gene3D" id="3.20.20.70">
    <property type="entry name" value="Aldolase class I"/>
    <property type="match status" value="1"/>
</dbReference>
<evidence type="ECO:0000256" key="6">
    <source>
        <dbReference type="ARBA" id="ARBA00023014"/>
    </source>
</evidence>
<organism evidence="9">
    <name type="scientific">marine metagenome</name>
    <dbReference type="NCBI Taxonomy" id="408172"/>
    <lineage>
        <taxon>unclassified sequences</taxon>
        <taxon>metagenomes</taxon>
        <taxon>ecological metagenomes</taxon>
    </lineage>
</organism>
<dbReference type="InterPro" id="IPR000385">
    <property type="entry name" value="MoaA_NifB_PqqE_Fe-S-bd_CS"/>
</dbReference>
<comment type="cofactor">
    <cofactor evidence="1">
        <name>[4Fe-4S] cluster</name>
        <dbReference type="ChEBI" id="CHEBI:49883"/>
    </cofactor>
</comment>
<keyword evidence="4" id="KW-0479">Metal-binding</keyword>
<dbReference type="AlphaFoldDB" id="A0A382ZM08"/>